<reference evidence="1 2" key="1">
    <citation type="journal article" date="2024" name="J Genomics">
        <title>Draft genome sequencing and assembly of Favolaschia claudopus CIRM-BRFM 2984 isolated from oak limbs.</title>
        <authorList>
            <person name="Navarro D."/>
            <person name="Drula E."/>
            <person name="Chaduli D."/>
            <person name="Cazenave R."/>
            <person name="Ahrendt S."/>
            <person name="Wang J."/>
            <person name="Lipzen A."/>
            <person name="Daum C."/>
            <person name="Barry K."/>
            <person name="Grigoriev I.V."/>
            <person name="Favel A."/>
            <person name="Rosso M.N."/>
            <person name="Martin F."/>
        </authorList>
    </citation>
    <scope>NUCLEOTIDE SEQUENCE [LARGE SCALE GENOMIC DNA]</scope>
    <source>
        <strain evidence="1 2">CIRM-BRFM 2984</strain>
    </source>
</reference>
<protein>
    <submittedName>
        <fullName evidence="1">Uncharacterized protein</fullName>
    </submittedName>
</protein>
<name>A0AAW0DNC2_9AGAR</name>
<organism evidence="1 2">
    <name type="scientific">Favolaschia claudopus</name>
    <dbReference type="NCBI Taxonomy" id="2862362"/>
    <lineage>
        <taxon>Eukaryota</taxon>
        <taxon>Fungi</taxon>
        <taxon>Dikarya</taxon>
        <taxon>Basidiomycota</taxon>
        <taxon>Agaricomycotina</taxon>
        <taxon>Agaricomycetes</taxon>
        <taxon>Agaricomycetidae</taxon>
        <taxon>Agaricales</taxon>
        <taxon>Marasmiineae</taxon>
        <taxon>Mycenaceae</taxon>
        <taxon>Favolaschia</taxon>
    </lineage>
</organism>
<dbReference type="AlphaFoldDB" id="A0AAW0DNC2"/>
<dbReference type="EMBL" id="JAWWNJ010000006">
    <property type="protein sequence ID" value="KAK7053971.1"/>
    <property type="molecule type" value="Genomic_DNA"/>
</dbReference>
<evidence type="ECO:0000313" key="2">
    <source>
        <dbReference type="Proteomes" id="UP001362999"/>
    </source>
</evidence>
<accession>A0AAW0DNC2</accession>
<comment type="caution">
    <text evidence="1">The sequence shown here is derived from an EMBL/GenBank/DDBJ whole genome shotgun (WGS) entry which is preliminary data.</text>
</comment>
<sequence length="99" mass="10926">MPFFTVSNLKPPAESHHLYISSYPIVMCTSSCAHHPSAVNSKCAGHLRDSVTYRDPQCCHCGLRGTHSSSCPFYNPATCSSRHPVWDTRLESSINCCPL</sequence>
<dbReference type="Proteomes" id="UP001362999">
    <property type="component" value="Unassembled WGS sequence"/>
</dbReference>
<gene>
    <name evidence="1" type="ORF">R3P38DRAFT_2853507</name>
</gene>
<evidence type="ECO:0000313" key="1">
    <source>
        <dbReference type="EMBL" id="KAK7053971.1"/>
    </source>
</evidence>
<keyword evidence="2" id="KW-1185">Reference proteome</keyword>
<proteinExistence type="predicted"/>